<dbReference type="AlphaFoldDB" id="A0A9X5E3Y1"/>
<dbReference type="Proteomes" id="UP000031532">
    <property type="component" value="Unassembled WGS sequence"/>
</dbReference>
<evidence type="ECO:0000256" key="2">
    <source>
        <dbReference type="ARBA" id="ARBA00023054"/>
    </source>
</evidence>
<keyword evidence="4" id="KW-0472">Membrane</keyword>
<keyword evidence="4" id="KW-0812">Transmembrane</keyword>
<protein>
    <submittedName>
        <fullName evidence="5">ABC exporter membrane fusion protein</fullName>
    </submittedName>
</protein>
<evidence type="ECO:0000256" key="1">
    <source>
        <dbReference type="ARBA" id="ARBA00004196"/>
    </source>
</evidence>
<gene>
    <name evidence="5" type="ORF">QH73_0007215</name>
</gene>
<comment type="subcellular location">
    <subcellularLocation>
        <location evidence="1">Cell envelope</location>
    </subcellularLocation>
</comment>
<dbReference type="Gene3D" id="2.40.50.100">
    <property type="match status" value="1"/>
</dbReference>
<dbReference type="EMBL" id="JTJC03000001">
    <property type="protein sequence ID" value="NHC34448.1"/>
    <property type="molecule type" value="Genomic_DNA"/>
</dbReference>
<dbReference type="PANTHER" id="PTHR32347">
    <property type="entry name" value="EFFLUX SYSTEM COMPONENT YKNX-RELATED"/>
    <property type="match status" value="1"/>
</dbReference>
<dbReference type="OrthoDB" id="556614at2"/>
<dbReference type="Gene3D" id="2.40.30.170">
    <property type="match status" value="1"/>
</dbReference>
<feature type="transmembrane region" description="Helical" evidence="4">
    <location>
        <begin position="12"/>
        <end position="32"/>
    </location>
</feature>
<evidence type="ECO:0000256" key="4">
    <source>
        <dbReference type="SAM" id="Phobius"/>
    </source>
</evidence>
<dbReference type="InterPro" id="IPR050465">
    <property type="entry name" value="UPF0194_transport"/>
</dbReference>
<keyword evidence="6" id="KW-1185">Reference proteome</keyword>
<sequence>MTNDILKPSNRWLTGLILTATAITGATGFYVVSQSSQPSPPVATTPPVTQVTALGRLEPETEAIRLFAPSALDGDRVDQLLVKEGDRVKAGQTIAILDSRDRLQNALAQAREQVRVAQAKLAQVRAGAKTGEIKAQEATIARIQAEIAGETSTQNATITRYQAEVSNALAEYNRFLQLYRQGAISASNIDSRRLTLETAQAQLKEALSGKNRTVETLQAQLQEAKATLNQIAEVRPVDVNAAQTEVDTAIAAAKIAETQLQEAYIRAPISGQILKIRTREGEKISDSGIVEMGQTAQMVAVAEVYQTDIGKVKLGQPAIITSQAISGQLRGKVSQIGLQVDRQNVFSNQPGENLDRRIVEVKIRLSPEASQQVAGLTNLQVETAIQL</sequence>
<accession>A0A9X5E3Y1</accession>
<dbReference type="PANTHER" id="PTHR32347:SF27">
    <property type="entry name" value="RND EFFLUX PUMP MEMBRANE FUSION PROTEIN BARREL-SANDWICH DOMAIN-CONTAINING PROTEIN"/>
    <property type="match status" value="1"/>
</dbReference>
<dbReference type="GO" id="GO:0030313">
    <property type="term" value="C:cell envelope"/>
    <property type="evidence" value="ECO:0007669"/>
    <property type="project" value="UniProtKB-SubCell"/>
</dbReference>
<keyword evidence="4" id="KW-1133">Transmembrane helix</keyword>
<name>A0A9X5E3Y1_9CYAN</name>
<dbReference type="InterPro" id="IPR014315">
    <property type="entry name" value="ABC_heterocyst_DevB"/>
</dbReference>
<evidence type="ECO:0000313" key="5">
    <source>
        <dbReference type="EMBL" id="NHC34448.1"/>
    </source>
</evidence>
<reference evidence="5 6" key="1">
    <citation type="journal article" date="2015" name="Genome Announc.">
        <title>Draft Genome Sequence of the Terrestrial Cyanobacterium Scytonema millei VB511283, Isolated from Eastern India.</title>
        <authorList>
            <person name="Sen D."/>
            <person name="Chandrababunaidu M.M."/>
            <person name="Singh D."/>
            <person name="Sanghi N."/>
            <person name="Ghorai A."/>
            <person name="Mishra G.P."/>
            <person name="Madduluri M."/>
            <person name="Adhikary S.P."/>
            <person name="Tripathy S."/>
        </authorList>
    </citation>
    <scope>NUCLEOTIDE SEQUENCE [LARGE SCALE GENOMIC DNA]</scope>
    <source>
        <strain evidence="5 6">VB511283</strain>
    </source>
</reference>
<feature type="coiled-coil region" evidence="3">
    <location>
        <begin position="200"/>
        <end position="234"/>
    </location>
</feature>
<keyword evidence="2 3" id="KW-0175">Coiled coil</keyword>
<evidence type="ECO:0000256" key="3">
    <source>
        <dbReference type="SAM" id="Coils"/>
    </source>
</evidence>
<dbReference type="NCBIfam" id="TIGR02971">
    <property type="entry name" value="heterocyst_DevB"/>
    <property type="match status" value="1"/>
</dbReference>
<proteinExistence type="predicted"/>
<comment type="caution">
    <text evidence="5">The sequence shown here is derived from an EMBL/GenBank/DDBJ whole genome shotgun (WGS) entry which is preliminary data.</text>
</comment>
<dbReference type="SUPFAM" id="SSF111369">
    <property type="entry name" value="HlyD-like secretion proteins"/>
    <property type="match status" value="1"/>
</dbReference>
<feature type="coiled-coil region" evidence="3">
    <location>
        <begin position="100"/>
        <end position="127"/>
    </location>
</feature>
<organism evidence="5 6">
    <name type="scientific">Scytonema millei VB511283</name>
    <dbReference type="NCBI Taxonomy" id="1245923"/>
    <lineage>
        <taxon>Bacteria</taxon>
        <taxon>Bacillati</taxon>
        <taxon>Cyanobacteriota</taxon>
        <taxon>Cyanophyceae</taxon>
        <taxon>Nostocales</taxon>
        <taxon>Scytonemataceae</taxon>
        <taxon>Scytonema</taxon>
    </lineage>
</organism>
<evidence type="ECO:0000313" key="6">
    <source>
        <dbReference type="Proteomes" id="UP000031532"/>
    </source>
</evidence>
<dbReference type="RefSeq" id="WP_039715774.1">
    <property type="nucleotide sequence ID" value="NZ_JTJC03000001.1"/>
</dbReference>
<dbReference type="PRINTS" id="PR01490">
    <property type="entry name" value="RTXTOXIND"/>
</dbReference>